<name>A0A1W2D6S2_9RHOB</name>
<keyword evidence="2" id="KW-1185">Reference proteome</keyword>
<dbReference type="RefSeq" id="WP_084353548.1">
    <property type="nucleotide sequence ID" value="NZ_FWYD01000011.1"/>
</dbReference>
<dbReference type="EMBL" id="FWYD01000011">
    <property type="protein sequence ID" value="SMC93169.1"/>
    <property type="molecule type" value="Genomic_DNA"/>
</dbReference>
<dbReference type="AlphaFoldDB" id="A0A1W2D6S2"/>
<evidence type="ECO:0008006" key="3">
    <source>
        <dbReference type="Google" id="ProtNLM"/>
    </source>
</evidence>
<evidence type="ECO:0000313" key="1">
    <source>
        <dbReference type="EMBL" id="SMC93169.1"/>
    </source>
</evidence>
<evidence type="ECO:0000313" key="2">
    <source>
        <dbReference type="Proteomes" id="UP000192330"/>
    </source>
</evidence>
<proteinExistence type="predicted"/>
<protein>
    <recommendedName>
        <fullName evidence="3">Excalibur calcium-binding domain-containing protein</fullName>
    </recommendedName>
</protein>
<accession>A0A1W2D6S2</accession>
<sequence>MRLLLSGLALVVLGACQPGIPDSGAGAGFESYEDRARRDVALEGSSIPPVSAVSQGPITDGAPDPIDAARAALSDDAEQNSGVVPINASPTNAAPQVVSNAAGISDENDFNAVSGERSIESDAALIARNRAQYEVVQPTALPTRSGSSGPNIVEYALRTSNPKGTPIFSRSGFNAQSKFQRNCARFDSADLAQEDFLANGGPQKDRKGLDPDGDGYACAWDPAPFRTVRAVN</sequence>
<reference evidence="1 2" key="1">
    <citation type="submission" date="2017-04" db="EMBL/GenBank/DDBJ databases">
        <authorList>
            <person name="Afonso C.L."/>
            <person name="Miller P.J."/>
            <person name="Scott M.A."/>
            <person name="Spackman E."/>
            <person name="Goraichik I."/>
            <person name="Dimitrov K.M."/>
            <person name="Suarez D.L."/>
            <person name="Swayne D.E."/>
        </authorList>
    </citation>
    <scope>NUCLEOTIDE SEQUENCE [LARGE SCALE GENOMIC DNA]</scope>
    <source>
        <strain evidence="1 2">CGMCC 1.12644</strain>
    </source>
</reference>
<dbReference type="STRING" id="1387277.SAMN06295998_11170"/>
<organism evidence="1 2">
    <name type="scientific">Primorskyibacter flagellatus</name>
    <dbReference type="NCBI Taxonomy" id="1387277"/>
    <lineage>
        <taxon>Bacteria</taxon>
        <taxon>Pseudomonadati</taxon>
        <taxon>Pseudomonadota</taxon>
        <taxon>Alphaproteobacteria</taxon>
        <taxon>Rhodobacterales</taxon>
        <taxon>Roseobacteraceae</taxon>
        <taxon>Primorskyibacter</taxon>
    </lineage>
</organism>
<dbReference type="OrthoDB" id="7951357at2"/>
<dbReference type="PROSITE" id="PS51257">
    <property type="entry name" value="PROKAR_LIPOPROTEIN"/>
    <property type="match status" value="1"/>
</dbReference>
<gene>
    <name evidence="1" type="ORF">SAMN06295998_11170</name>
</gene>
<dbReference type="Proteomes" id="UP000192330">
    <property type="component" value="Unassembled WGS sequence"/>
</dbReference>